<dbReference type="CDD" id="cd07535">
    <property type="entry name" value="HAD_VSP"/>
    <property type="match status" value="1"/>
</dbReference>
<dbReference type="AlphaFoldDB" id="A0A803MPU0"/>
<dbReference type="EnsemblPlants" id="AUR62033291-RA">
    <property type="protein sequence ID" value="AUR62033291-RA:cds"/>
    <property type="gene ID" value="AUR62033291"/>
</dbReference>
<dbReference type="InterPro" id="IPR023214">
    <property type="entry name" value="HAD_sf"/>
</dbReference>
<dbReference type="Gramene" id="AUR62033291-RA">
    <property type="protein sequence ID" value="AUR62033291-RA:cds"/>
    <property type="gene ID" value="AUR62033291"/>
</dbReference>
<dbReference type="Gene3D" id="3.40.50.1000">
    <property type="entry name" value="HAD superfamily/HAD-like"/>
    <property type="match status" value="1"/>
</dbReference>
<dbReference type="PANTHER" id="PTHR31284">
    <property type="entry name" value="ACID PHOSPHATASE-LIKE PROTEIN"/>
    <property type="match status" value="1"/>
</dbReference>
<organism evidence="4 5">
    <name type="scientific">Chenopodium quinoa</name>
    <name type="common">Quinoa</name>
    <dbReference type="NCBI Taxonomy" id="63459"/>
    <lineage>
        <taxon>Eukaryota</taxon>
        <taxon>Viridiplantae</taxon>
        <taxon>Streptophyta</taxon>
        <taxon>Embryophyta</taxon>
        <taxon>Tracheophyta</taxon>
        <taxon>Spermatophyta</taxon>
        <taxon>Magnoliopsida</taxon>
        <taxon>eudicotyledons</taxon>
        <taxon>Gunneridae</taxon>
        <taxon>Pentapetalae</taxon>
        <taxon>Caryophyllales</taxon>
        <taxon>Chenopodiaceae</taxon>
        <taxon>Chenopodioideae</taxon>
        <taxon>Atripliceae</taxon>
        <taxon>Chenopodium</taxon>
    </lineage>
</organism>
<dbReference type="InterPro" id="IPR036412">
    <property type="entry name" value="HAD-like_sf"/>
</dbReference>
<keyword evidence="2" id="KW-0325">Glycoprotein</keyword>
<evidence type="ECO:0000313" key="5">
    <source>
        <dbReference type="Proteomes" id="UP000596660"/>
    </source>
</evidence>
<sequence length="232" mass="26653">MADSSSANFDRDYESGFPSSRVRLIDSFVHQQWIWDTIPTRCFDFVKNYVTSDRYLSDSEVVAGDELEFAKSVNVSGDGKDAWIFDVDETLLFNLPYYELHGYGSEIFDEESFDEYMYLANSPALSASLSLYKELQQLGFTIFVLTGRSEPFRNATEANLRDAGYNIWERLILRGPSDKGKLAVEYKSEKRKELVDEGYRIRGNSGDQWSDLLGYAIAQRSFKLPNPMYYIA</sequence>
<comment type="similarity">
    <text evidence="3">Belongs to the APS1/VSP family.</text>
</comment>
<evidence type="ECO:0000256" key="1">
    <source>
        <dbReference type="ARBA" id="ARBA00022729"/>
    </source>
</evidence>
<evidence type="ECO:0000313" key="4">
    <source>
        <dbReference type="EnsemblPlants" id="AUR62033291-RA:cds"/>
    </source>
</evidence>
<dbReference type="InterPro" id="IPR014403">
    <property type="entry name" value="APS1/VSP"/>
</dbReference>
<dbReference type="SUPFAM" id="SSF56784">
    <property type="entry name" value="HAD-like"/>
    <property type="match status" value="1"/>
</dbReference>
<evidence type="ECO:0000256" key="3">
    <source>
        <dbReference type="PIRNR" id="PIRNR002674"/>
    </source>
</evidence>
<dbReference type="Proteomes" id="UP000596660">
    <property type="component" value="Unplaced"/>
</dbReference>
<dbReference type="Pfam" id="PF03767">
    <property type="entry name" value="Acid_phosphat_B"/>
    <property type="match status" value="1"/>
</dbReference>
<evidence type="ECO:0000256" key="2">
    <source>
        <dbReference type="ARBA" id="ARBA00023180"/>
    </source>
</evidence>
<dbReference type="PIRSF" id="PIRSF002674">
    <property type="entry name" value="VSP"/>
    <property type="match status" value="1"/>
</dbReference>
<keyword evidence="1" id="KW-0732">Signal</keyword>
<reference evidence="4" key="2">
    <citation type="submission" date="2021-03" db="UniProtKB">
        <authorList>
            <consortium name="EnsemblPlants"/>
        </authorList>
    </citation>
    <scope>IDENTIFICATION</scope>
</reference>
<accession>A0A803MPU0</accession>
<dbReference type="PANTHER" id="PTHR31284:SF10">
    <property type="entry name" value="ACID PHOSPHATASE-LIKE PROTEIN"/>
    <property type="match status" value="1"/>
</dbReference>
<reference evidence="4" key="1">
    <citation type="journal article" date="2017" name="Nature">
        <title>The genome of Chenopodium quinoa.</title>
        <authorList>
            <person name="Jarvis D.E."/>
            <person name="Ho Y.S."/>
            <person name="Lightfoot D.J."/>
            <person name="Schmoeckel S.M."/>
            <person name="Li B."/>
            <person name="Borm T.J.A."/>
            <person name="Ohyanagi H."/>
            <person name="Mineta K."/>
            <person name="Michell C.T."/>
            <person name="Saber N."/>
            <person name="Kharbatia N.M."/>
            <person name="Rupper R.R."/>
            <person name="Sharp A.R."/>
            <person name="Dally N."/>
            <person name="Boughton B.A."/>
            <person name="Woo Y.H."/>
            <person name="Gao G."/>
            <person name="Schijlen E.G.W.M."/>
            <person name="Guo X."/>
            <person name="Momin A.A."/>
            <person name="Negrao S."/>
            <person name="Al-Babili S."/>
            <person name="Gehring C."/>
            <person name="Roessner U."/>
            <person name="Jung C."/>
            <person name="Murphy K."/>
            <person name="Arold S.T."/>
            <person name="Gojobori T."/>
            <person name="van der Linden C.G."/>
            <person name="van Loo E.N."/>
            <person name="Jellen E.N."/>
            <person name="Maughan P.J."/>
            <person name="Tester M."/>
        </authorList>
    </citation>
    <scope>NUCLEOTIDE SEQUENCE [LARGE SCALE GENOMIC DNA]</scope>
    <source>
        <strain evidence="4">cv. PI 614886</strain>
    </source>
</reference>
<proteinExistence type="inferred from homology"/>
<protein>
    <recommendedName>
        <fullName evidence="6">Acid phosphatase</fullName>
    </recommendedName>
</protein>
<keyword evidence="5" id="KW-1185">Reference proteome</keyword>
<evidence type="ECO:0008006" key="6">
    <source>
        <dbReference type="Google" id="ProtNLM"/>
    </source>
</evidence>
<dbReference type="OMA" id="EYEMSAV"/>
<dbReference type="InterPro" id="IPR005519">
    <property type="entry name" value="Acid_phosphat_B-like"/>
</dbReference>
<name>A0A803MPU0_CHEQI</name>